<reference evidence="2 3" key="1">
    <citation type="submission" date="2018-09" db="EMBL/GenBank/DDBJ databases">
        <title>Genome sequencing of strain 6GH32-13.</title>
        <authorList>
            <person name="Weon H.-Y."/>
            <person name="Heo J."/>
            <person name="Kwon S.-W."/>
        </authorList>
    </citation>
    <scope>NUCLEOTIDE SEQUENCE [LARGE SCALE GENOMIC DNA]</scope>
    <source>
        <strain evidence="2 3">5GH32-13</strain>
    </source>
</reference>
<dbReference type="Gene3D" id="3.10.620.30">
    <property type="match status" value="1"/>
</dbReference>
<gene>
    <name evidence="2" type="ORF">D3H65_04510</name>
</gene>
<sequence>MSIERGMVSRVLRPVVLILLPLVCSITVWAQPEFETWGQLSQEERDLKVCAFDSEAVAIVLIDEAVSDYNEERHLITYRHIRIKILKEKGLEYANVMIPFYAKNDFQSIDDIEATAFNFDGSNNQTTLAVDRKSIFTEASNDIRHLKKFTFPGIRVGSIIEYKYRSTEKNYFNLDDWEFQQELPVVLSKYNLGIPPNYEFAYVVHKSDQLPITVKPDSRDGKIFFEMRNIAGLRDEPYMDARKDYLQRVTFQLSAYNNGGFGRQKYMTSWDEVTRELNAAPYFGSQIGKNISGTEAFIEQMKALPSSQEKMRRIYNYTRNYMTWNGFYGHASGDGVKAAWSKKKGNITEVNFVLLNLLMEAGLEAYPILVSERHLGKVYTQYPFVDQFNATYVIVLIDGKNYYLDATDPFGQPEMVPFSILNTTAFIVNRKKGGIVNITDDSNLFRENITVSLKVDANQLISGDAYINSLQYARIDRLRSWKRSRDRYLNTFRKASASLTIDSVETKNEDQDSLPFYQHIRFKARATVTGDYIFVPINLFSGFEANPFIATNRFSDINFGYRQSISFSTYIDVPEGYVADALPKSLQLVNADKTVVFIRELFDDAANKKVLARVRVEFKKSLYGVDEYGEMKEFYKKMFDMVNEQIVFKKK</sequence>
<dbReference type="OrthoDB" id="98874at2"/>
<evidence type="ECO:0000313" key="2">
    <source>
        <dbReference type="EMBL" id="AXY73284.1"/>
    </source>
</evidence>
<accession>A0A3B7MG15</accession>
<dbReference type="Gene3D" id="2.60.40.3140">
    <property type="match status" value="1"/>
</dbReference>
<evidence type="ECO:0000313" key="3">
    <source>
        <dbReference type="Proteomes" id="UP000263900"/>
    </source>
</evidence>
<dbReference type="InterPro" id="IPR024618">
    <property type="entry name" value="DUF3857"/>
</dbReference>
<dbReference type="AlphaFoldDB" id="A0A3B7MG15"/>
<keyword evidence="3" id="KW-1185">Reference proteome</keyword>
<dbReference type="EMBL" id="CP032157">
    <property type="protein sequence ID" value="AXY73284.1"/>
    <property type="molecule type" value="Genomic_DNA"/>
</dbReference>
<organism evidence="2 3">
    <name type="scientific">Paraflavitalea soli</name>
    <dbReference type="NCBI Taxonomy" id="2315862"/>
    <lineage>
        <taxon>Bacteria</taxon>
        <taxon>Pseudomonadati</taxon>
        <taxon>Bacteroidota</taxon>
        <taxon>Chitinophagia</taxon>
        <taxon>Chitinophagales</taxon>
        <taxon>Chitinophagaceae</taxon>
        <taxon>Paraflavitalea</taxon>
    </lineage>
</organism>
<dbReference type="KEGG" id="pseg:D3H65_04510"/>
<evidence type="ECO:0000259" key="1">
    <source>
        <dbReference type="Pfam" id="PF12969"/>
    </source>
</evidence>
<dbReference type="Pfam" id="PF12969">
    <property type="entry name" value="DUF3857"/>
    <property type="match status" value="1"/>
</dbReference>
<proteinExistence type="predicted"/>
<dbReference type="RefSeq" id="WP_119049122.1">
    <property type="nucleotide sequence ID" value="NZ_CP032157.1"/>
</dbReference>
<name>A0A3B7MG15_9BACT</name>
<dbReference type="Gene3D" id="2.60.120.1130">
    <property type="match status" value="1"/>
</dbReference>
<dbReference type="Proteomes" id="UP000263900">
    <property type="component" value="Chromosome"/>
</dbReference>
<protein>
    <submittedName>
        <fullName evidence="2">DUF3857 domain-containing protein</fullName>
    </submittedName>
</protein>
<feature type="domain" description="DUF3857" evidence="1">
    <location>
        <begin position="77"/>
        <end position="230"/>
    </location>
</feature>